<name>A0A067SL44_GALM3</name>
<reference evidence="2" key="1">
    <citation type="journal article" date="2014" name="Proc. Natl. Acad. Sci. U.S.A.">
        <title>Extensive sampling of basidiomycete genomes demonstrates inadequacy of the white-rot/brown-rot paradigm for wood decay fungi.</title>
        <authorList>
            <person name="Riley R."/>
            <person name="Salamov A.A."/>
            <person name="Brown D.W."/>
            <person name="Nagy L.G."/>
            <person name="Floudas D."/>
            <person name="Held B.W."/>
            <person name="Levasseur A."/>
            <person name="Lombard V."/>
            <person name="Morin E."/>
            <person name="Otillar R."/>
            <person name="Lindquist E.A."/>
            <person name="Sun H."/>
            <person name="LaButti K.M."/>
            <person name="Schmutz J."/>
            <person name="Jabbour D."/>
            <person name="Luo H."/>
            <person name="Baker S.E."/>
            <person name="Pisabarro A.G."/>
            <person name="Walton J.D."/>
            <person name="Blanchette R.A."/>
            <person name="Henrissat B."/>
            <person name="Martin F."/>
            <person name="Cullen D."/>
            <person name="Hibbett D.S."/>
            <person name="Grigoriev I.V."/>
        </authorList>
    </citation>
    <scope>NUCLEOTIDE SEQUENCE [LARGE SCALE GENOMIC DNA]</scope>
    <source>
        <strain evidence="2">CBS 339.88</strain>
    </source>
</reference>
<keyword evidence="2" id="KW-1185">Reference proteome</keyword>
<sequence length="99" mass="11112">MAQSSLPSFFRWVSEGRLLPLPLREAGAKDDWQRSSIQIGEPSLYPPRCPPICAHRSLSMGYAPTTPLIQLLFLGTLNDGDGRRRRCGVEEGFDVRRLV</sequence>
<organism evidence="1 2">
    <name type="scientific">Galerina marginata (strain CBS 339.88)</name>
    <dbReference type="NCBI Taxonomy" id="685588"/>
    <lineage>
        <taxon>Eukaryota</taxon>
        <taxon>Fungi</taxon>
        <taxon>Dikarya</taxon>
        <taxon>Basidiomycota</taxon>
        <taxon>Agaricomycotina</taxon>
        <taxon>Agaricomycetes</taxon>
        <taxon>Agaricomycetidae</taxon>
        <taxon>Agaricales</taxon>
        <taxon>Agaricineae</taxon>
        <taxon>Strophariaceae</taxon>
        <taxon>Galerina</taxon>
    </lineage>
</organism>
<gene>
    <name evidence="1" type="ORF">GALMADRAFT_254795</name>
</gene>
<evidence type="ECO:0000313" key="1">
    <source>
        <dbReference type="EMBL" id="KDR70752.1"/>
    </source>
</evidence>
<dbReference type="HOGENOM" id="CLU_2326311_0_0_1"/>
<dbReference type="EMBL" id="KL142396">
    <property type="protein sequence ID" value="KDR70752.1"/>
    <property type="molecule type" value="Genomic_DNA"/>
</dbReference>
<proteinExistence type="predicted"/>
<feature type="non-terminal residue" evidence="1">
    <location>
        <position position="99"/>
    </location>
</feature>
<protein>
    <submittedName>
        <fullName evidence="1">Uncharacterized protein</fullName>
    </submittedName>
</protein>
<dbReference type="Proteomes" id="UP000027222">
    <property type="component" value="Unassembled WGS sequence"/>
</dbReference>
<dbReference type="AlphaFoldDB" id="A0A067SL44"/>
<accession>A0A067SL44</accession>
<evidence type="ECO:0000313" key="2">
    <source>
        <dbReference type="Proteomes" id="UP000027222"/>
    </source>
</evidence>